<protein>
    <submittedName>
        <fullName evidence="2">Uncharacterized protein</fullName>
    </submittedName>
</protein>
<keyword evidence="3" id="KW-1185">Reference proteome</keyword>
<organism evidence="2 3">
    <name type="scientific">Iphiclides podalirius</name>
    <name type="common">scarce swallowtail</name>
    <dbReference type="NCBI Taxonomy" id="110791"/>
    <lineage>
        <taxon>Eukaryota</taxon>
        <taxon>Metazoa</taxon>
        <taxon>Ecdysozoa</taxon>
        <taxon>Arthropoda</taxon>
        <taxon>Hexapoda</taxon>
        <taxon>Insecta</taxon>
        <taxon>Pterygota</taxon>
        <taxon>Neoptera</taxon>
        <taxon>Endopterygota</taxon>
        <taxon>Lepidoptera</taxon>
        <taxon>Glossata</taxon>
        <taxon>Ditrysia</taxon>
        <taxon>Papilionoidea</taxon>
        <taxon>Papilionidae</taxon>
        <taxon>Papilioninae</taxon>
        <taxon>Iphiclides</taxon>
    </lineage>
</organism>
<evidence type="ECO:0000256" key="1">
    <source>
        <dbReference type="SAM" id="MobiDB-lite"/>
    </source>
</evidence>
<feature type="region of interest" description="Disordered" evidence="1">
    <location>
        <begin position="153"/>
        <end position="196"/>
    </location>
</feature>
<feature type="non-terminal residue" evidence="2">
    <location>
        <position position="1"/>
    </location>
</feature>
<dbReference type="EMBL" id="OW152831">
    <property type="protein sequence ID" value="CAH2049104.1"/>
    <property type="molecule type" value="Genomic_DNA"/>
</dbReference>
<dbReference type="Proteomes" id="UP000837857">
    <property type="component" value="Chromosome 19"/>
</dbReference>
<gene>
    <name evidence="2" type="ORF">IPOD504_LOCUS6603</name>
</gene>
<sequence>MGPRGVTGRAHSTEAPLSNVTRSDDPRPLPVRSSAQCPQISPTQKQTQTLGICTNPLTRVQRGVCPPPRRLPPADGPPPTADGPLTTADGLPTTADGLSTTADGPPLPVSGRPTHTPSAAGAAALHLLYVPLMYCGMVSPQPSFCNVSDMSASASGDDYEYTGGSGDGYQRSSKRAYHGSSTGGSASATSYHPYRR</sequence>
<evidence type="ECO:0000313" key="3">
    <source>
        <dbReference type="Proteomes" id="UP000837857"/>
    </source>
</evidence>
<feature type="compositionally biased region" description="Polar residues" evidence="1">
    <location>
        <begin position="33"/>
        <end position="58"/>
    </location>
</feature>
<feature type="region of interest" description="Disordered" evidence="1">
    <location>
        <begin position="1"/>
        <end position="116"/>
    </location>
</feature>
<reference evidence="2" key="1">
    <citation type="submission" date="2022-03" db="EMBL/GenBank/DDBJ databases">
        <authorList>
            <person name="Martin H S."/>
        </authorList>
    </citation>
    <scope>NUCLEOTIDE SEQUENCE</scope>
</reference>
<feature type="compositionally biased region" description="Low complexity" evidence="1">
    <location>
        <begin position="178"/>
        <end position="196"/>
    </location>
</feature>
<proteinExistence type="predicted"/>
<name>A0ABN8I5H0_9NEOP</name>
<accession>A0ABN8I5H0</accession>
<feature type="compositionally biased region" description="Pro residues" evidence="1">
    <location>
        <begin position="65"/>
        <end position="81"/>
    </location>
</feature>
<evidence type="ECO:0000313" key="2">
    <source>
        <dbReference type="EMBL" id="CAH2049104.1"/>
    </source>
</evidence>